<keyword evidence="11" id="KW-1185">Reference proteome</keyword>
<keyword evidence="4" id="KW-0813">Transport</keyword>
<dbReference type="OrthoDB" id="276685at2759"/>
<evidence type="ECO:0000256" key="7">
    <source>
        <dbReference type="ARBA" id="ARBA00046893"/>
    </source>
</evidence>
<dbReference type="Proteomes" id="UP000270296">
    <property type="component" value="Unassembled WGS sequence"/>
</dbReference>
<dbReference type="PROSITE" id="PS01065">
    <property type="entry name" value="ETF_BETA"/>
    <property type="match status" value="1"/>
</dbReference>
<dbReference type="Pfam" id="PF01012">
    <property type="entry name" value="ETF"/>
    <property type="match status" value="1"/>
</dbReference>
<dbReference type="Gene3D" id="3.40.50.620">
    <property type="entry name" value="HUPs"/>
    <property type="match status" value="1"/>
</dbReference>
<evidence type="ECO:0000259" key="9">
    <source>
        <dbReference type="SMART" id="SM00893"/>
    </source>
</evidence>
<keyword evidence="5" id="KW-0249">Electron transport</keyword>
<dbReference type="GO" id="GO:0009063">
    <property type="term" value="P:amino acid catabolic process"/>
    <property type="evidence" value="ECO:0007669"/>
    <property type="project" value="TreeGrafter"/>
</dbReference>
<evidence type="ECO:0000313" key="10">
    <source>
        <dbReference type="EMBL" id="VDO96509.1"/>
    </source>
</evidence>
<dbReference type="PANTHER" id="PTHR21294">
    <property type="entry name" value="ELECTRON TRANSFER FLAVOPROTEIN BETA-SUBUNIT"/>
    <property type="match status" value="1"/>
</dbReference>
<dbReference type="InterPro" id="IPR033948">
    <property type="entry name" value="ETF_beta_N"/>
</dbReference>
<proteinExistence type="inferred from homology"/>
<keyword evidence="8" id="KW-1133">Transmembrane helix</keyword>
<dbReference type="InterPro" id="IPR014729">
    <property type="entry name" value="Rossmann-like_a/b/a_fold"/>
</dbReference>
<name>A0A183IEQ1_9BILA</name>
<sequence>MSLRVLVGVKRVIDYAVKVRVRPDHLGVVTDGVKHSMNPFDEIAVEEAIRLREKKHVKEIIAVSCGPAQSQETLRHALALGVDQAIHVQVNPKDYANMEPLHVAKIFKKIVEDHRVDLVMLGKQAIDDDCNQTGQLLAALLDWPQATQISEVSIVNSKQLNVWREIDGGRELLECDLPAVLTTDLRLNEPRYATLPNIMKAKKKPIIQKVPSDFQVDIKPHQQIIDLVDPPARKGGEMVAVPLDCLVYFLSFYAACYVGVDAEDMKEARILASKTLLSNYAVEGKEFVITYQVYNVGEKPALNVRLVDENFPADQFELIKGMMTAYWERIPGGVNVSHSIFVKPLLRGEMNYSAAEITYSVADSLEERKAYSTAPETGYIYRLKDYERKFEPHYSDWAVFVLMITPSLVLPAFLWIKSSRKYQLLAHSNHRKQH</sequence>
<comment type="subcellular location">
    <subcellularLocation>
        <location evidence="1">Mitochondrion matrix</location>
    </subcellularLocation>
</comment>
<evidence type="ECO:0000256" key="3">
    <source>
        <dbReference type="ARBA" id="ARBA00016797"/>
    </source>
</evidence>
<gene>
    <name evidence="10" type="ORF">SBAD_LOCUS2095</name>
</gene>
<dbReference type="SMART" id="SM00893">
    <property type="entry name" value="ETF"/>
    <property type="match status" value="1"/>
</dbReference>
<evidence type="ECO:0000256" key="4">
    <source>
        <dbReference type="ARBA" id="ARBA00022448"/>
    </source>
</evidence>
<evidence type="ECO:0000256" key="5">
    <source>
        <dbReference type="ARBA" id="ARBA00022982"/>
    </source>
</evidence>
<dbReference type="CDD" id="cd01714">
    <property type="entry name" value="ETF_beta"/>
    <property type="match status" value="1"/>
</dbReference>
<dbReference type="InterPro" id="IPR014730">
    <property type="entry name" value="ETF_a/b_N"/>
</dbReference>
<dbReference type="GO" id="GO:0033539">
    <property type="term" value="P:fatty acid beta-oxidation using acyl-CoA dehydrogenase"/>
    <property type="evidence" value="ECO:0007669"/>
    <property type="project" value="TreeGrafter"/>
</dbReference>
<keyword evidence="8" id="KW-0472">Membrane</keyword>
<feature type="domain" description="Electron transfer flavoprotein alpha/beta-subunit N-terminal" evidence="9">
    <location>
        <begin position="25"/>
        <end position="218"/>
    </location>
</feature>
<dbReference type="EMBL" id="UZAM01007084">
    <property type="protein sequence ID" value="VDO96509.1"/>
    <property type="molecule type" value="Genomic_DNA"/>
</dbReference>
<dbReference type="InterPro" id="IPR000049">
    <property type="entry name" value="ET-Flavoprotein_bsu_CS"/>
</dbReference>
<comment type="similarity">
    <text evidence="2">Belongs to the ETF beta-subunit/FixA family.</text>
</comment>
<evidence type="ECO:0000256" key="1">
    <source>
        <dbReference type="ARBA" id="ARBA00004305"/>
    </source>
</evidence>
<comment type="subunit">
    <text evidence="7">Heterodimer composed of ETFA and ETFB. Identified in a complex that contains ETFA, ETFB and ETFRF1. Interacts with ACADM.</text>
</comment>
<reference evidence="12" key="1">
    <citation type="submission" date="2016-06" db="UniProtKB">
        <authorList>
            <consortium name="WormBaseParasite"/>
        </authorList>
    </citation>
    <scope>IDENTIFICATION</scope>
</reference>
<evidence type="ECO:0000256" key="6">
    <source>
        <dbReference type="ARBA" id="ARBA00045835"/>
    </source>
</evidence>
<dbReference type="GO" id="GO:0005759">
    <property type="term" value="C:mitochondrial matrix"/>
    <property type="evidence" value="ECO:0007669"/>
    <property type="project" value="UniProtKB-SubCell"/>
</dbReference>
<reference evidence="10 11" key="2">
    <citation type="submission" date="2018-11" db="EMBL/GenBank/DDBJ databases">
        <authorList>
            <consortium name="Pathogen Informatics"/>
        </authorList>
    </citation>
    <scope>NUCLEOTIDE SEQUENCE [LARGE SCALE GENOMIC DNA]</scope>
</reference>
<evidence type="ECO:0000256" key="2">
    <source>
        <dbReference type="ARBA" id="ARBA00007557"/>
    </source>
</evidence>
<dbReference type="Pfam" id="PF05753">
    <property type="entry name" value="TRAP_beta"/>
    <property type="match status" value="1"/>
</dbReference>
<evidence type="ECO:0000313" key="11">
    <source>
        <dbReference type="Proteomes" id="UP000270296"/>
    </source>
</evidence>
<dbReference type="SUPFAM" id="SSF52402">
    <property type="entry name" value="Adenine nucleotide alpha hydrolases-like"/>
    <property type="match status" value="1"/>
</dbReference>
<dbReference type="GO" id="GO:0009055">
    <property type="term" value="F:electron transfer activity"/>
    <property type="evidence" value="ECO:0007669"/>
    <property type="project" value="InterPro"/>
</dbReference>
<feature type="transmembrane region" description="Helical" evidence="8">
    <location>
        <begin position="397"/>
        <end position="416"/>
    </location>
</feature>
<protein>
    <recommendedName>
        <fullName evidence="3">Electron transfer flavoprotein subunit beta</fullName>
    </recommendedName>
</protein>
<dbReference type="PANTHER" id="PTHR21294:SF8">
    <property type="entry name" value="ELECTRON TRANSFER FLAVOPROTEIN SUBUNIT BETA"/>
    <property type="match status" value="1"/>
</dbReference>
<dbReference type="InterPro" id="IPR012255">
    <property type="entry name" value="ETF_b"/>
</dbReference>
<keyword evidence="8" id="KW-0812">Transmembrane</keyword>
<dbReference type="WBParaSite" id="SBAD_0000219801-mRNA-1">
    <property type="protein sequence ID" value="SBAD_0000219801-mRNA-1"/>
    <property type="gene ID" value="SBAD_0000219801"/>
</dbReference>
<comment type="function">
    <text evidence="6">Heterodimeric electron transfer flavoprotein that accepts electrons from several mitochondrial dehydrogenases, including acyl-CoA dehydrogenases, glutaryl-CoA and sarcosine dehydrogenase. It transfers the electrons to the main mitochondrial respiratory chain via ETF-ubiquinone oxidoreductase. Required for normal mitochondrial fatty acid oxidation and normal amino acid metabolism. ETFB binds an AMP molecule that probably has a purely structural role.</text>
</comment>
<accession>A0A183IEQ1</accession>
<organism evidence="12">
    <name type="scientific">Soboliphyme baturini</name>
    <dbReference type="NCBI Taxonomy" id="241478"/>
    <lineage>
        <taxon>Eukaryota</taxon>
        <taxon>Metazoa</taxon>
        <taxon>Ecdysozoa</taxon>
        <taxon>Nematoda</taxon>
        <taxon>Enoplea</taxon>
        <taxon>Dorylaimia</taxon>
        <taxon>Dioctophymatida</taxon>
        <taxon>Dioctophymatoidea</taxon>
        <taxon>Soboliphymatidae</taxon>
        <taxon>Soboliphyme</taxon>
    </lineage>
</organism>
<dbReference type="FunFam" id="3.40.50.620:FF:000011">
    <property type="entry name" value="Electron transfer flavoprotein subunit beta"/>
    <property type="match status" value="1"/>
</dbReference>
<dbReference type="AlphaFoldDB" id="A0A183IEQ1"/>
<evidence type="ECO:0000256" key="8">
    <source>
        <dbReference type="SAM" id="Phobius"/>
    </source>
</evidence>
<evidence type="ECO:0000313" key="12">
    <source>
        <dbReference type="WBParaSite" id="SBAD_0000219801-mRNA-1"/>
    </source>
</evidence>